<protein>
    <submittedName>
        <fullName evidence="1">Uncharacterized protein</fullName>
    </submittedName>
</protein>
<comment type="caution">
    <text evidence="1">The sequence shown here is derived from an EMBL/GenBank/DDBJ whole genome shotgun (WGS) entry which is preliminary data.</text>
</comment>
<evidence type="ECO:0000313" key="1">
    <source>
        <dbReference type="EMBL" id="ODR97086.1"/>
    </source>
</evidence>
<accession>A0A1E3VVW0</accession>
<name>A0A1E3VVW0_9HYPH</name>
<dbReference type="STRING" id="1774969.AUC69_13345"/>
<proteinExistence type="predicted"/>
<organism evidence="1 2">
    <name type="scientific">Methyloceanibacter superfactus</name>
    <dbReference type="NCBI Taxonomy" id="1774969"/>
    <lineage>
        <taxon>Bacteria</taxon>
        <taxon>Pseudomonadati</taxon>
        <taxon>Pseudomonadota</taxon>
        <taxon>Alphaproteobacteria</taxon>
        <taxon>Hyphomicrobiales</taxon>
        <taxon>Hyphomicrobiaceae</taxon>
        <taxon>Methyloceanibacter</taxon>
    </lineage>
</organism>
<dbReference type="AlphaFoldDB" id="A0A1E3VVW0"/>
<gene>
    <name evidence="1" type="ORF">AUC69_13345</name>
</gene>
<keyword evidence="2" id="KW-1185">Reference proteome</keyword>
<reference evidence="1 2" key="1">
    <citation type="journal article" date="2016" name="Environ. Microbiol.">
        <title>New Methyloceanibacter diversity from North Sea sediments includes methanotroph containing solely the soluble methane monooxygenase.</title>
        <authorList>
            <person name="Vekeman B."/>
            <person name="Kerckhof F.M."/>
            <person name="Cremers G."/>
            <person name="de Vos P."/>
            <person name="Vandamme P."/>
            <person name="Boon N."/>
            <person name="Op den Camp H.J."/>
            <person name="Heylen K."/>
        </authorList>
    </citation>
    <scope>NUCLEOTIDE SEQUENCE [LARGE SCALE GENOMIC DNA]</scope>
    <source>
        <strain evidence="1 2">R-67175</strain>
    </source>
</reference>
<dbReference type="Proteomes" id="UP000094472">
    <property type="component" value="Unassembled WGS sequence"/>
</dbReference>
<dbReference type="EMBL" id="LPWF01000027">
    <property type="protein sequence ID" value="ODR97086.1"/>
    <property type="molecule type" value="Genomic_DNA"/>
</dbReference>
<sequence length="78" mass="8305">MKRSLGLFLALGLTALAVGYYALERGTRIVRSEQAVAAHADEVFRARSTRSPAIRKAMSASSPSSTITAPIAARTCPR</sequence>
<evidence type="ECO:0000313" key="2">
    <source>
        <dbReference type="Proteomes" id="UP000094472"/>
    </source>
</evidence>